<dbReference type="PANTHER" id="PTHR38382">
    <property type="entry name" value="RNA-BINDING PROTEIN"/>
    <property type="match status" value="1"/>
</dbReference>
<feature type="compositionally biased region" description="Low complexity" evidence="1">
    <location>
        <begin position="249"/>
        <end position="258"/>
    </location>
</feature>
<dbReference type="AlphaFoldDB" id="A0AAV1II66"/>
<name>A0AAV1II66_9CHLO</name>
<protein>
    <submittedName>
        <fullName evidence="2">Uncharacterized protein</fullName>
    </submittedName>
</protein>
<evidence type="ECO:0000313" key="2">
    <source>
        <dbReference type="EMBL" id="CAK0785720.1"/>
    </source>
</evidence>
<feature type="compositionally biased region" description="Basic and acidic residues" evidence="1">
    <location>
        <begin position="87"/>
        <end position="102"/>
    </location>
</feature>
<proteinExistence type="predicted"/>
<reference evidence="2 3" key="1">
    <citation type="submission" date="2023-10" db="EMBL/GenBank/DDBJ databases">
        <authorList>
            <person name="Maclean D."/>
            <person name="Macfadyen A."/>
        </authorList>
    </citation>
    <scope>NUCLEOTIDE SEQUENCE [LARGE SCALE GENOMIC DNA]</scope>
</reference>
<evidence type="ECO:0000313" key="3">
    <source>
        <dbReference type="Proteomes" id="UP001314263"/>
    </source>
</evidence>
<dbReference type="PANTHER" id="PTHR38382:SF1">
    <property type="entry name" value="RNA-BINDING PROTEIN"/>
    <property type="match status" value="1"/>
</dbReference>
<sequence>MPVAGRAEVQKTLNNIISKRAKEQRRLACAPKLVTATTTPASSALLGVLIQQSSPAEASIASSGPRQAPSYAAHSQQSYEQRRARRPEHNGSHTAARGDKGMRSSPACLPASATSEPAELACPLCGVSVKSTALQAHVAAELDELDKAASAALPLGEMNRPVAVAARQHIKTPALQLDRGHVEQQQQPFHGMKGPPHAETARDGAVSTQYSNALRKSSSSAGNCAGVAHHWRHQSAHAAFQDPHLPDQARASSRAALAVSTDESVQGSISSGAALGHDKARNCLQHQRRQAAGMKSAAQHQAGRAQRSQEQAHMSSASGRGSQQQQERRWRPHRRSGVKRNSQIQVFGAALAARPMQPGQQVPAAPAANQRSSSFNHYDNGRGLWDGEMAGLDGLESVGLDCWEGFGTMSMGRI</sequence>
<feature type="region of interest" description="Disordered" evidence="1">
    <location>
        <begin position="187"/>
        <end position="211"/>
    </location>
</feature>
<feature type="compositionally biased region" description="Low complexity" evidence="1">
    <location>
        <begin position="315"/>
        <end position="325"/>
    </location>
</feature>
<evidence type="ECO:0000256" key="1">
    <source>
        <dbReference type="SAM" id="MobiDB-lite"/>
    </source>
</evidence>
<organism evidence="2 3">
    <name type="scientific">Coccomyxa viridis</name>
    <dbReference type="NCBI Taxonomy" id="1274662"/>
    <lineage>
        <taxon>Eukaryota</taxon>
        <taxon>Viridiplantae</taxon>
        <taxon>Chlorophyta</taxon>
        <taxon>core chlorophytes</taxon>
        <taxon>Trebouxiophyceae</taxon>
        <taxon>Trebouxiophyceae incertae sedis</taxon>
        <taxon>Coccomyxaceae</taxon>
        <taxon>Coccomyxa</taxon>
    </lineage>
</organism>
<feature type="region of interest" description="Disordered" evidence="1">
    <location>
        <begin position="247"/>
        <end position="270"/>
    </location>
</feature>
<feature type="compositionally biased region" description="Polar residues" evidence="1">
    <location>
        <begin position="261"/>
        <end position="270"/>
    </location>
</feature>
<dbReference type="Proteomes" id="UP001314263">
    <property type="component" value="Unassembled WGS sequence"/>
</dbReference>
<feature type="region of interest" description="Disordered" evidence="1">
    <location>
        <begin position="286"/>
        <end position="341"/>
    </location>
</feature>
<accession>A0AAV1II66</accession>
<keyword evidence="3" id="KW-1185">Reference proteome</keyword>
<comment type="caution">
    <text evidence="2">The sequence shown here is derived from an EMBL/GenBank/DDBJ whole genome shotgun (WGS) entry which is preliminary data.</text>
</comment>
<feature type="region of interest" description="Disordered" evidence="1">
    <location>
        <begin position="58"/>
        <end position="111"/>
    </location>
</feature>
<dbReference type="EMBL" id="CAUYUE010000013">
    <property type="protein sequence ID" value="CAK0785720.1"/>
    <property type="molecule type" value="Genomic_DNA"/>
</dbReference>
<gene>
    <name evidence="2" type="ORF">CVIRNUC_008931</name>
</gene>